<dbReference type="Pfam" id="PF24681">
    <property type="entry name" value="Kelch_KLHDC2_KLHL20_DRC7"/>
    <property type="match status" value="1"/>
</dbReference>
<dbReference type="OrthoDB" id="4447at2759"/>
<keyword evidence="3" id="KW-1185">Reference proteome</keyword>
<organism evidence="3 4">
    <name type="scientific">Momordica charantia</name>
    <name type="common">Bitter gourd</name>
    <name type="synonym">Balsam pear</name>
    <dbReference type="NCBI Taxonomy" id="3673"/>
    <lineage>
        <taxon>Eukaryota</taxon>
        <taxon>Viridiplantae</taxon>
        <taxon>Streptophyta</taxon>
        <taxon>Embryophyta</taxon>
        <taxon>Tracheophyta</taxon>
        <taxon>Spermatophyta</taxon>
        <taxon>Magnoliopsida</taxon>
        <taxon>eudicotyledons</taxon>
        <taxon>Gunneridae</taxon>
        <taxon>Pentapetalae</taxon>
        <taxon>rosids</taxon>
        <taxon>fabids</taxon>
        <taxon>Cucurbitales</taxon>
        <taxon>Cucurbitaceae</taxon>
        <taxon>Momordiceae</taxon>
        <taxon>Momordica</taxon>
    </lineage>
</organism>
<dbReference type="InterPro" id="IPR052588">
    <property type="entry name" value="Kelch_domain_protein"/>
</dbReference>
<dbReference type="Proteomes" id="UP000504603">
    <property type="component" value="Unplaced"/>
</dbReference>
<sequence>MGKKTKKPGKGKEKTERKTAKAEEKKARRENKKISPEDDIDAILLSIQKEEAKKKEVHVEENVPAPSPRSNCSLTINPLKETELILYGGEFYNGTKTFVYGDLYRYDVEKLEWKLISSPNSPPPRSAHQAVAWKNYLYIFGGEFTSPNQERFHHYKDFWMLDLKTNQWEQINLKGCPSPRSGHRMVLYKHKIIVFGGFYDTLREVRYYNDMYVFDLDQYKWQEIKPGPGAMWPSPRSGFQFFVHQDEVFLYGGYFKEIQSDKSSSERGVVHADMWSLDPRTWQWNKVKKGGMPPGPRAGFSMCVHKRRALLFGGVVDMEVEGDAMMSLFLNELYAFQLDNNRWYPLELRKEKSTKAKIKKISEQKNIEVESDDHMNELEEVVEVGKIESSVLEEACNMETDIDEISQHISSSVSIKNGGLETNAGKKLQESGSNQNIVMPEVIKPCGRINSCMVVGRDTLYIYGGMMEIKDREITLDDLYALNLSKLDEWKCIIPATESEWVEASEDEDEEEDEDDSEDDDNSEGSNESDDDDGDEDDLEAGDDRRVGDAVALIKGEGRNLRRKEKRARIEQIRANLGLSDSQRTPMPGESLRDFYKRTNLYWQMAAHEHTQHTGKELRKDGFDLAESRYRELKPILDELAILEAEQKAEEAEAPETSSRKRGKKKK</sequence>
<evidence type="ECO:0000313" key="4">
    <source>
        <dbReference type="RefSeq" id="XP_022135224.1"/>
    </source>
</evidence>
<feature type="region of interest" description="Disordered" evidence="1">
    <location>
        <begin position="1"/>
        <end position="35"/>
    </location>
</feature>
<dbReference type="RefSeq" id="XP_022135224.1">
    <property type="nucleotide sequence ID" value="XM_022279532.1"/>
</dbReference>
<feature type="region of interest" description="Disordered" evidence="1">
    <location>
        <begin position="647"/>
        <end position="667"/>
    </location>
</feature>
<feature type="compositionally biased region" description="Basic and acidic residues" evidence="1">
    <location>
        <begin position="10"/>
        <end position="35"/>
    </location>
</feature>
<dbReference type="AlphaFoldDB" id="A0A6J1C0U3"/>
<proteinExistence type="predicted"/>
<dbReference type="SUPFAM" id="SSF117281">
    <property type="entry name" value="Kelch motif"/>
    <property type="match status" value="1"/>
</dbReference>
<gene>
    <name evidence="4" type="primary">LOC111007239</name>
</gene>
<dbReference type="Gene3D" id="2.120.10.80">
    <property type="entry name" value="Kelch-type beta propeller"/>
    <property type="match status" value="1"/>
</dbReference>
<name>A0A6J1C0U3_MOMCH</name>
<reference evidence="4" key="1">
    <citation type="submission" date="2025-08" db="UniProtKB">
        <authorList>
            <consortium name="RefSeq"/>
        </authorList>
    </citation>
    <scope>IDENTIFICATION</scope>
    <source>
        <strain evidence="4">OHB3-1</strain>
    </source>
</reference>
<feature type="region of interest" description="Disordered" evidence="1">
    <location>
        <begin position="498"/>
        <end position="547"/>
    </location>
</feature>
<evidence type="ECO:0000313" key="3">
    <source>
        <dbReference type="Proteomes" id="UP000504603"/>
    </source>
</evidence>
<dbReference type="InterPro" id="IPR025183">
    <property type="entry name" value="DUF4110"/>
</dbReference>
<dbReference type="PANTHER" id="PTHR46063">
    <property type="entry name" value="KELCH DOMAIN-CONTAINING PROTEIN"/>
    <property type="match status" value="1"/>
</dbReference>
<evidence type="ECO:0000256" key="1">
    <source>
        <dbReference type="SAM" id="MobiDB-lite"/>
    </source>
</evidence>
<evidence type="ECO:0000259" key="2">
    <source>
        <dbReference type="Pfam" id="PF13422"/>
    </source>
</evidence>
<dbReference type="Pfam" id="PF13422">
    <property type="entry name" value="DUF4110"/>
    <property type="match status" value="1"/>
</dbReference>
<accession>A0A6J1C0U3</accession>
<dbReference type="GeneID" id="111007239"/>
<dbReference type="PANTHER" id="PTHR46063:SF1">
    <property type="entry name" value="KELCH DOMAIN-CONTAINING PROTEIN 4"/>
    <property type="match status" value="1"/>
</dbReference>
<dbReference type="KEGG" id="mcha:111007239"/>
<feature type="compositionally biased region" description="Acidic residues" evidence="1">
    <location>
        <begin position="500"/>
        <end position="541"/>
    </location>
</feature>
<dbReference type="InterPro" id="IPR015915">
    <property type="entry name" value="Kelch-typ_b-propeller"/>
</dbReference>
<feature type="domain" description="DUF4110" evidence="2">
    <location>
        <begin position="578"/>
        <end position="662"/>
    </location>
</feature>
<protein>
    <submittedName>
        <fullName evidence="4">Kelch domain-containing protein 4</fullName>
    </submittedName>
</protein>